<evidence type="ECO:0000313" key="7">
    <source>
        <dbReference type="EMBL" id="OMH80652.1"/>
    </source>
</evidence>
<reference evidence="8" key="1">
    <citation type="submission" date="2017-01" db="EMBL/GenBank/DDBJ databases">
        <authorList>
            <person name="Wang Y."/>
            <person name="White M."/>
            <person name="Kvist S."/>
            <person name="Moncalvo J.-M."/>
        </authorList>
    </citation>
    <scope>NUCLEOTIDE SEQUENCE [LARGE SCALE GENOMIC DNA]</scope>
    <source>
        <strain evidence="8">COL-18-3</strain>
    </source>
</reference>
<keyword evidence="3" id="KW-0539">Nucleus</keyword>
<dbReference type="Pfam" id="PF00076">
    <property type="entry name" value="RRM_1"/>
    <property type="match status" value="1"/>
</dbReference>
<feature type="domain" description="RRM" evidence="6">
    <location>
        <begin position="174"/>
        <end position="252"/>
    </location>
</feature>
<dbReference type="Gene3D" id="3.30.70.330">
    <property type="match status" value="1"/>
</dbReference>
<dbReference type="OrthoDB" id="21467at2759"/>
<dbReference type="PROSITE" id="PS50102">
    <property type="entry name" value="RRM"/>
    <property type="match status" value="1"/>
</dbReference>
<dbReference type="InterPro" id="IPR035979">
    <property type="entry name" value="RBD_domain_sf"/>
</dbReference>
<evidence type="ECO:0000259" key="6">
    <source>
        <dbReference type="PROSITE" id="PS50102"/>
    </source>
</evidence>
<proteinExistence type="predicted"/>
<dbReference type="GO" id="GO:0005730">
    <property type="term" value="C:nucleolus"/>
    <property type="evidence" value="ECO:0007669"/>
    <property type="project" value="UniProtKB-SubCell"/>
</dbReference>
<sequence length="321" mass="37287">MAAKKASTKIQNKKVGRPAKKEKVEKVEEAINAKDIQQKEITTKSKAEEKQPKKRKEQEEKTKPDEPSKKAKTETVGKSQKRNKSKGKESAKEVVEEENGSGSESELDSEDEQELMRAIDKEMVDGQEAEGDDTLAEDEEVEELEKDKIILDKNIKAIVEKKLSKTKNRNDGRGIIYLGRIPHGFYEKQMKQYFSQFGKITRLRLSRNKITGRPKHYAFIEFQQKEVAEIVAETMNNYLLYNRLLKCQLLAPEQYKGKNLFKGANKKYKPVDWHKINSIRHSRQKTPEQLEKLRKRAIGKQRKLQNKLKDLEIDYELPVEN</sequence>
<evidence type="ECO:0000313" key="8">
    <source>
        <dbReference type="Proteomes" id="UP000188320"/>
    </source>
</evidence>
<dbReference type="GO" id="GO:0003723">
    <property type="term" value="F:RNA binding"/>
    <property type="evidence" value="ECO:0007669"/>
    <property type="project" value="UniProtKB-UniRule"/>
</dbReference>
<accession>A0A1R1PIH5</accession>
<evidence type="ECO:0000256" key="5">
    <source>
        <dbReference type="SAM" id="MobiDB-lite"/>
    </source>
</evidence>
<protein>
    <submittedName>
        <fullName evidence="7">Putative RNA-binding protein</fullName>
    </submittedName>
</protein>
<keyword evidence="2 4" id="KW-0694">RNA-binding</keyword>
<keyword evidence="8" id="KW-1185">Reference proteome</keyword>
<feature type="region of interest" description="Disordered" evidence="5">
    <location>
        <begin position="1"/>
        <end position="113"/>
    </location>
</feature>
<dbReference type="InterPro" id="IPR012677">
    <property type="entry name" value="Nucleotide-bd_a/b_plait_sf"/>
</dbReference>
<comment type="subcellular location">
    <subcellularLocation>
        <location evidence="1">Nucleus</location>
        <location evidence="1">Nucleolus</location>
    </subcellularLocation>
</comment>
<dbReference type="EMBL" id="LSSK01001123">
    <property type="protein sequence ID" value="OMH80652.1"/>
    <property type="molecule type" value="Genomic_DNA"/>
</dbReference>
<evidence type="ECO:0000256" key="1">
    <source>
        <dbReference type="ARBA" id="ARBA00004604"/>
    </source>
</evidence>
<feature type="compositionally biased region" description="Basic and acidic residues" evidence="5">
    <location>
        <begin position="19"/>
        <end position="75"/>
    </location>
</feature>
<evidence type="ECO:0000256" key="2">
    <source>
        <dbReference type="ARBA" id="ARBA00022884"/>
    </source>
</evidence>
<dbReference type="CDD" id="cd12307">
    <property type="entry name" value="RRM_NIFK_like"/>
    <property type="match status" value="1"/>
</dbReference>
<gene>
    <name evidence="7" type="ORF">AX774_g5911</name>
</gene>
<dbReference type="Proteomes" id="UP000188320">
    <property type="component" value="Unassembled WGS sequence"/>
</dbReference>
<dbReference type="AlphaFoldDB" id="A0A1R1PIH5"/>
<comment type="caution">
    <text evidence="7">The sequence shown here is derived from an EMBL/GenBank/DDBJ whole genome shotgun (WGS) entry which is preliminary data.</text>
</comment>
<dbReference type="PANTHER" id="PTHR46754">
    <property type="entry name" value="MKI67 FHA DOMAIN-INTERACTING NUCLEOLAR PHOSPHOPROTEIN"/>
    <property type="match status" value="1"/>
</dbReference>
<name>A0A1R1PIH5_ZANCU</name>
<feature type="compositionally biased region" description="Acidic residues" evidence="5">
    <location>
        <begin position="95"/>
        <end position="113"/>
    </location>
</feature>
<evidence type="ECO:0000256" key="3">
    <source>
        <dbReference type="ARBA" id="ARBA00023242"/>
    </source>
</evidence>
<dbReference type="SUPFAM" id="SSF54928">
    <property type="entry name" value="RNA-binding domain, RBD"/>
    <property type="match status" value="1"/>
</dbReference>
<dbReference type="SMART" id="SM00360">
    <property type="entry name" value="RRM"/>
    <property type="match status" value="1"/>
</dbReference>
<dbReference type="InterPro" id="IPR000504">
    <property type="entry name" value="RRM_dom"/>
</dbReference>
<organism evidence="7 8">
    <name type="scientific">Zancudomyces culisetae</name>
    <name type="common">Gut fungus</name>
    <name type="synonym">Smittium culisetae</name>
    <dbReference type="NCBI Taxonomy" id="1213189"/>
    <lineage>
        <taxon>Eukaryota</taxon>
        <taxon>Fungi</taxon>
        <taxon>Fungi incertae sedis</taxon>
        <taxon>Zoopagomycota</taxon>
        <taxon>Kickxellomycotina</taxon>
        <taxon>Harpellomycetes</taxon>
        <taxon>Harpellales</taxon>
        <taxon>Legeriomycetaceae</taxon>
        <taxon>Zancudomyces</taxon>
    </lineage>
</organism>
<evidence type="ECO:0000256" key="4">
    <source>
        <dbReference type="PROSITE-ProRule" id="PRU00176"/>
    </source>
</evidence>